<keyword evidence="2" id="KW-1185">Reference proteome</keyword>
<accession>A0AAN9UWA5</accession>
<dbReference type="Proteomes" id="UP001320420">
    <property type="component" value="Unassembled WGS sequence"/>
</dbReference>
<evidence type="ECO:0000313" key="2">
    <source>
        <dbReference type="Proteomes" id="UP001320420"/>
    </source>
</evidence>
<name>A0AAN9UWA5_9PEZI</name>
<evidence type="ECO:0000313" key="1">
    <source>
        <dbReference type="EMBL" id="KAK7754666.1"/>
    </source>
</evidence>
<reference evidence="1 2" key="1">
    <citation type="submission" date="2024-02" db="EMBL/GenBank/DDBJ databases">
        <title>De novo assembly and annotation of 12 fungi associated with fruit tree decline syndrome in Ontario, Canada.</title>
        <authorList>
            <person name="Sulman M."/>
            <person name="Ellouze W."/>
            <person name="Ilyukhin E."/>
        </authorList>
    </citation>
    <scope>NUCLEOTIDE SEQUENCE [LARGE SCALE GENOMIC DNA]</scope>
    <source>
        <strain evidence="1 2">M11/M66-122</strain>
    </source>
</reference>
<gene>
    <name evidence="1" type="ORF">SLS62_003450</name>
</gene>
<dbReference type="AlphaFoldDB" id="A0AAN9UWA5"/>
<protein>
    <submittedName>
        <fullName evidence="1">Uncharacterized protein</fullName>
    </submittedName>
</protein>
<sequence>MDPPDSIPIHEFWGNEKYGRLPFDRSRNPFTCGLTGRTYTNAEMAERLELLARALAARLGWSPSHATPWDKVTAVFSFNSVSPPGQPASGCACLV</sequence>
<comment type="caution">
    <text evidence="1">The sequence shown here is derived from an EMBL/GenBank/DDBJ whole genome shotgun (WGS) entry which is preliminary data.</text>
</comment>
<proteinExistence type="predicted"/>
<organism evidence="1 2">
    <name type="scientific">Diatrype stigma</name>
    <dbReference type="NCBI Taxonomy" id="117547"/>
    <lineage>
        <taxon>Eukaryota</taxon>
        <taxon>Fungi</taxon>
        <taxon>Dikarya</taxon>
        <taxon>Ascomycota</taxon>
        <taxon>Pezizomycotina</taxon>
        <taxon>Sordariomycetes</taxon>
        <taxon>Xylariomycetidae</taxon>
        <taxon>Xylariales</taxon>
        <taxon>Diatrypaceae</taxon>
        <taxon>Diatrype</taxon>
    </lineage>
</organism>
<dbReference type="EMBL" id="JAKJXP020000019">
    <property type="protein sequence ID" value="KAK7754666.1"/>
    <property type="molecule type" value="Genomic_DNA"/>
</dbReference>